<dbReference type="InterPro" id="IPR001360">
    <property type="entry name" value="Glyco_hydro_1"/>
</dbReference>
<dbReference type="Gene3D" id="3.20.20.80">
    <property type="entry name" value="Glycosidases"/>
    <property type="match status" value="1"/>
</dbReference>
<dbReference type="InterPro" id="IPR017853">
    <property type="entry name" value="GH"/>
</dbReference>
<proteinExistence type="inferred from homology"/>
<accession>A0ABS2QF45</accession>
<protein>
    <submittedName>
        <fullName evidence="2">Beta-glucosidase/6-phospho-beta-glucosidase/beta-galactosidase</fullName>
    </submittedName>
</protein>
<comment type="similarity">
    <text evidence="1">Belongs to the glycosyl hydrolase 1 family.</text>
</comment>
<dbReference type="Pfam" id="PF00232">
    <property type="entry name" value="Glyco_hydro_1"/>
    <property type="match status" value="1"/>
</dbReference>
<sequence length="86" mass="10260">MVQKNRHVWHNGYGPAVATNFYHRYKEDIALMREIGLTHFRTSINWSRFLLDYENVTVDEEYADYIEQVINELISNGIEPMICLEH</sequence>
<dbReference type="PANTHER" id="PTHR10353">
    <property type="entry name" value="GLYCOSYL HYDROLASE"/>
    <property type="match status" value="1"/>
</dbReference>
<reference evidence="2 3" key="1">
    <citation type="submission" date="2021-01" db="EMBL/GenBank/DDBJ databases">
        <title>Genomic Encyclopedia of Type Strains, Phase IV (KMG-IV): sequencing the most valuable type-strain genomes for metagenomic binning, comparative biology and taxonomic classification.</title>
        <authorList>
            <person name="Goeker M."/>
        </authorList>
    </citation>
    <scope>NUCLEOTIDE SEQUENCE [LARGE SCALE GENOMIC DNA]</scope>
    <source>
        <strain evidence="2 3">DSM 105482</strain>
    </source>
</reference>
<organism evidence="2 3">
    <name type="scientific">Peribacillus deserti</name>
    <dbReference type="NCBI Taxonomy" id="673318"/>
    <lineage>
        <taxon>Bacteria</taxon>
        <taxon>Bacillati</taxon>
        <taxon>Bacillota</taxon>
        <taxon>Bacilli</taxon>
        <taxon>Bacillales</taxon>
        <taxon>Bacillaceae</taxon>
        <taxon>Peribacillus</taxon>
    </lineage>
</organism>
<gene>
    <name evidence="2" type="ORF">JOC77_001160</name>
</gene>
<dbReference type="EMBL" id="JAFBFI010000003">
    <property type="protein sequence ID" value="MBM7691753.1"/>
    <property type="molecule type" value="Genomic_DNA"/>
</dbReference>
<keyword evidence="3" id="KW-1185">Reference proteome</keyword>
<comment type="caution">
    <text evidence="2">The sequence shown here is derived from an EMBL/GenBank/DDBJ whole genome shotgun (WGS) entry which is preliminary data.</text>
</comment>
<evidence type="ECO:0000313" key="2">
    <source>
        <dbReference type="EMBL" id="MBM7691753.1"/>
    </source>
</evidence>
<evidence type="ECO:0000313" key="3">
    <source>
        <dbReference type="Proteomes" id="UP000823486"/>
    </source>
</evidence>
<name>A0ABS2QF45_9BACI</name>
<dbReference type="Proteomes" id="UP000823486">
    <property type="component" value="Unassembled WGS sequence"/>
</dbReference>
<evidence type="ECO:0000256" key="1">
    <source>
        <dbReference type="RuleBase" id="RU003690"/>
    </source>
</evidence>
<dbReference type="PANTHER" id="PTHR10353:SF139">
    <property type="entry name" value="6-PHOSPHO-BETA-GLUCOSIDASE GMUD"/>
    <property type="match status" value="1"/>
</dbReference>
<dbReference type="SUPFAM" id="SSF51445">
    <property type="entry name" value="(Trans)glycosidases"/>
    <property type="match status" value="1"/>
</dbReference>